<proteinExistence type="predicted"/>
<feature type="signal peptide" evidence="1">
    <location>
        <begin position="1"/>
        <end position="16"/>
    </location>
</feature>
<dbReference type="STRING" id="1123071.SAMN02745181_2889"/>
<dbReference type="InParanoid" id="A0A1M6NL11"/>
<evidence type="ECO:0000256" key="1">
    <source>
        <dbReference type="SAM" id="SignalP"/>
    </source>
</evidence>
<dbReference type="EMBL" id="FQYR01000005">
    <property type="protein sequence ID" value="SHJ96393.1"/>
    <property type="molecule type" value="Genomic_DNA"/>
</dbReference>
<accession>A0A1M6NL11</accession>
<reference evidence="2 3" key="1">
    <citation type="submission" date="2016-11" db="EMBL/GenBank/DDBJ databases">
        <authorList>
            <person name="Jaros S."/>
            <person name="Januszkiewicz K."/>
            <person name="Wedrychowicz H."/>
        </authorList>
    </citation>
    <scope>NUCLEOTIDE SEQUENCE [LARGE SCALE GENOMIC DNA]</scope>
    <source>
        <strain evidence="2 3">DSM 18772</strain>
    </source>
</reference>
<gene>
    <name evidence="2" type="ORF">SAMN02745181_2889</name>
</gene>
<sequence length="278" mass="30936">MKYPFLLTLLSLPLLACTPVEQTPVLVKTASSNNLLPRFSNADKMKIGKKIWQNESGGSVAGLTHWNEGEEFPSMGIGHFIWYPKGFNGRWTETFPLFINYAKAAGNKDIPAWVLSAKDCPWNSRAQFNADKNGPRLTELRKFLASTVTLQTDFILSRSSAALPKILAAAPAQERARIRDNYAKVASTPNGAYALIDYVNFKGDGTNPTERYNNQGWGMLQVLSNMRPSSGGQDSARAFADSAKAMLERRIKNSPQARGESRWRAGWNNRCETYARPL</sequence>
<evidence type="ECO:0000313" key="2">
    <source>
        <dbReference type="EMBL" id="SHJ96393.1"/>
    </source>
</evidence>
<keyword evidence="3" id="KW-1185">Reference proteome</keyword>
<dbReference type="Proteomes" id="UP000184510">
    <property type="component" value="Unassembled WGS sequence"/>
</dbReference>
<name>A0A1M6NL11_9BACT</name>
<dbReference type="OrthoDB" id="20998at2"/>
<keyword evidence="1" id="KW-0732">Signal</keyword>
<dbReference type="RefSeq" id="WP_143184463.1">
    <property type="nucleotide sequence ID" value="NZ_FQYR01000005.1"/>
</dbReference>
<dbReference type="AlphaFoldDB" id="A0A1M6NL11"/>
<evidence type="ECO:0000313" key="3">
    <source>
        <dbReference type="Proteomes" id="UP000184510"/>
    </source>
</evidence>
<protein>
    <submittedName>
        <fullName evidence="2">Uncharacterized protein</fullName>
    </submittedName>
</protein>
<feature type="chain" id="PRO_5012274422" evidence="1">
    <location>
        <begin position="17"/>
        <end position="278"/>
    </location>
</feature>
<organism evidence="2 3">
    <name type="scientific">Rubritalea squalenifaciens DSM 18772</name>
    <dbReference type="NCBI Taxonomy" id="1123071"/>
    <lineage>
        <taxon>Bacteria</taxon>
        <taxon>Pseudomonadati</taxon>
        <taxon>Verrucomicrobiota</taxon>
        <taxon>Verrucomicrobiia</taxon>
        <taxon>Verrucomicrobiales</taxon>
        <taxon>Rubritaleaceae</taxon>
        <taxon>Rubritalea</taxon>
    </lineage>
</organism>